<dbReference type="RefSeq" id="WP_145351826.1">
    <property type="nucleotide sequence ID" value="NZ_CP036262.1"/>
</dbReference>
<evidence type="ECO:0000256" key="4">
    <source>
        <dbReference type="ARBA" id="ARBA00022840"/>
    </source>
</evidence>
<dbReference type="EC" id="3.6.4.13" evidence="8"/>
<dbReference type="PANTHER" id="PTHR43519:SF1">
    <property type="entry name" value="ATP-DEPENDENT RNA HELICASE HRPB"/>
    <property type="match status" value="1"/>
</dbReference>
<dbReference type="InterPro" id="IPR014001">
    <property type="entry name" value="Helicase_ATP-bd"/>
</dbReference>
<dbReference type="NCBIfam" id="TIGR01970">
    <property type="entry name" value="DEAH_box_HrpB"/>
    <property type="match status" value="1"/>
</dbReference>
<dbReference type="PIRSF" id="PIRSF005496">
    <property type="entry name" value="ATP_hel_hrpB"/>
    <property type="match status" value="1"/>
</dbReference>
<dbReference type="Proteomes" id="UP000320672">
    <property type="component" value="Chromosome"/>
</dbReference>
<dbReference type="PROSITE" id="PS51194">
    <property type="entry name" value="HELICASE_CTER"/>
    <property type="match status" value="1"/>
</dbReference>
<dbReference type="SUPFAM" id="SSF52540">
    <property type="entry name" value="P-loop containing nucleoside triphosphate hydrolases"/>
    <property type="match status" value="1"/>
</dbReference>
<dbReference type="Pfam" id="PF00271">
    <property type="entry name" value="Helicase_C"/>
    <property type="match status" value="1"/>
</dbReference>
<evidence type="ECO:0000313" key="8">
    <source>
        <dbReference type="EMBL" id="QDS93717.1"/>
    </source>
</evidence>
<dbReference type="GO" id="GO:0016787">
    <property type="term" value="F:hydrolase activity"/>
    <property type="evidence" value="ECO:0007669"/>
    <property type="project" value="UniProtKB-KW"/>
</dbReference>
<organism evidence="8 9">
    <name type="scientific">Roseimaritima multifibrata</name>
    <dbReference type="NCBI Taxonomy" id="1930274"/>
    <lineage>
        <taxon>Bacteria</taxon>
        <taxon>Pseudomonadati</taxon>
        <taxon>Planctomycetota</taxon>
        <taxon>Planctomycetia</taxon>
        <taxon>Pirellulales</taxon>
        <taxon>Pirellulaceae</taxon>
        <taxon>Roseimaritima</taxon>
    </lineage>
</organism>
<dbReference type="GO" id="GO:0003676">
    <property type="term" value="F:nucleic acid binding"/>
    <property type="evidence" value="ECO:0007669"/>
    <property type="project" value="InterPro"/>
</dbReference>
<dbReference type="InterPro" id="IPR007502">
    <property type="entry name" value="Helicase-assoc_dom"/>
</dbReference>
<dbReference type="InterPro" id="IPR010225">
    <property type="entry name" value="HrpB"/>
</dbReference>
<evidence type="ECO:0000256" key="1">
    <source>
        <dbReference type="ARBA" id="ARBA00022741"/>
    </source>
</evidence>
<evidence type="ECO:0000259" key="6">
    <source>
        <dbReference type="PROSITE" id="PS51192"/>
    </source>
</evidence>
<dbReference type="Pfam" id="PF00270">
    <property type="entry name" value="DEAD"/>
    <property type="match status" value="1"/>
</dbReference>
<evidence type="ECO:0000256" key="2">
    <source>
        <dbReference type="ARBA" id="ARBA00022801"/>
    </source>
</evidence>
<gene>
    <name evidence="8" type="primary">hrpB_2</name>
    <name evidence="8" type="ORF">FF011L_24900</name>
</gene>
<dbReference type="SMART" id="SM00490">
    <property type="entry name" value="HELICc"/>
    <property type="match status" value="1"/>
</dbReference>
<dbReference type="Pfam" id="PF21010">
    <property type="entry name" value="HA2_C"/>
    <property type="match status" value="1"/>
</dbReference>
<dbReference type="CDD" id="cd18791">
    <property type="entry name" value="SF2_C_RHA"/>
    <property type="match status" value="1"/>
</dbReference>
<accession>A0A517MG26</accession>
<dbReference type="EMBL" id="CP036262">
    <property type="protein sequence ID" value="QDS93717.1"/>
    <property type="molecule type" value="Genomic_DNA"/>
</dbReference>
<dbReference type="GO" id="GO:0005524">
    <property type="term" value="F:ATP binding"/>
    <property type="evidence" value="ECO:0007669"/>
    <property type="project" value="UniProtKB-KW"/>
</dbReference>
<keyword evidence="3 8" id="KW-0347">Helicase</keyword>
<proteinExistence type="predicted"/>
<dbReference type="InterPro" id="IPR001650">
    <property type="entry name" value="Helicase_C-like"/>
</dbReference>
<feature type="domain" description="Helicase ATP-binding" evidence="6">
    <location>
        <begin position="18"/>
        <end position="181"/>
    </location>
</feature>
<dbReference type="Pfam" id="PF08482">
    <property type="entry name" value="HrpB_C"/>
    <property type="match status" value="1"/>
</dbReference>
<evidence type="ECO:0000256" key="3">
    <source>
        <dbReference type="ARBA" id="ARBA00022806"/>
    </source>
</evidence>
<dbReference type="PANTHER" id="PTHR43519">
    <property type="entry name" value="ATP-DEPENDENT RNA HELICASE HRPB"/>
    <property type="match status" value="1"/>
</dbReference>
<dbReference type="InterPro" id="IPR048333">
    <property type="entry name" value="HA2_WH"/>
</dbReference>
<dbReference type="PROSITE" id="PS51192">
    <property type="entry name" value="HELICASE_ATP_BIND_1"/>
    <property type="match status" value="1"/>
</dbReference>
<feature type="domain" description="Helicase C-terminal" evidence="7">
    <location>
        <begin position="211"/>
        <end position="375"/>
    </location>
</feature>
<dbReference type="Pfam" id="PF04408">
    <property type="entry name" value="WHD_HA2"/>
    <property type="match status" value="1"/>
</dbReference>
<dbReference type="OrthoDB" id="9808833at2"/>
<dbReference type="Gene3D" id="3.40.50.300">
    <property type="entry name" value="P-loop containing nucleotide triphosphate hydrolases"/>
    <property type="match status" value="2"/>
</dbReference>
<dbReference type="SMART" id="SM00487">
    <property type="entry name" value="DEXDc"/>
    <property type="match status" value="1"/>
</dbReference>
<dbReference type="InterPro" id="IPR013689">
    <property type="entry name" value="RNA_helicase_ATP-dep_HrpB_C"/>
</dbReference>
<dbReference type="GO" id="GO:0003724">
    <property type="term" value="F:RNA helicase activity"/>
    <property type="evidence" value="ECO:0007669"/>
    <property type="project" value="UniProtKB-EC"/>
</dbReference>
<keyword evidence="9" id="KW-1185">Reference proteome</keyword>
<dbReference type="InterPro" id="IPR011545">
    <property type="entry name" value="DEAD/DEAH_box_helicase_dom"/>
</dbReference>
<keyword evidence="1" id="KW-0547">Nucleotide-binding</keyword>
<name>A0A517MG26_9BACT</name>
<dbReference type="SMART" id="SM00847">
    <property type="entry name" value="HA2"/>
    <property type="match status" value="1"/>
</dbReference>
<sequence length="855" mass="95107">MTRIPSSLPINEVLSDIVAALKTSGTVVIKAPPGAGKTTGVPIAMEEAGLITSRILIAQPRRLAARSAAARLADLMGSQIGHDVGYQVRFDRRWRSDTKMVAVTYGILLRQLQADPYLEGIDAVLLDEFHERGLESDLSLGMLLRLKQTVRPDLKLIVMSATMAPQPIADFLSQDGAAVDVVESEGRSYPVEIRYAKKWDRSTIEEQVAAALPSVLRATPGHLLVFLPGVGEIRKTETLIRQLPETRGAEILRLYGDLSPDKQDRVLRESRQRKIVLSTNVAETSVTIPGITAVIDSGAARVMRYDPDVGFPRLQIEPISMAAADQRAGRAGRTEAGMAQRLWTQATHRSRPEFDTPEILRTDLAGAVLQLAGWGERSVADFPWLDAPFPEAVATAESLLKSLGAIDDAGITPTGRRMLRLPVHPRLARLLIAGEEFGIPKRIAVTAAMLSERDPFRRGSGPPKTVRGKNRGNHNLLDSRSDILNALNRLEKYADGAEDPQANEAAARHIFRVAEQLAGMLEGGKGKQESNAEDSDIAIMRALLAAYPDRLAKRRSRGSDRAIIGNGQGVKLSGESKVQEGDLFLVIDVQQATGDAKVRQASMVEHEWLDPAGFSERDEAFFHPSLRQIAARRRLYWNDLLLKETPIESADDDQSQALLHEHAIRNWDRIFPQEDTGLQRLLARIRFLQKWNPELELPALDTESLHAVCFQLCRGRKSFLDLAKAPWRDFILGKLSYQQQQALQTHAPERIKVPSGNEVAIEYQEDKPPILAVRLQELFGWDKTPCVANGRVPLLLHLLGPNRQPQQITEDLASFWEHTYPQVRKDLRRRYSKHHWPEDPTQALASRSGLKRDSQ</sequence>
<evidence type="ECO:0000259" key="7">
    <source>
        <dbReference type="PROSITE" id="PS51194"/>
    </source>
</evidence>
<reference evidence="8 9" key="1">
    <citation type="submission" date="2019-02" db="EMBL/GenBank/DDBJ databases">
        <title>Deep-cultivation of Planctomycetes and their phenomic and genomic characterization uncovers novel biology.</title>
        <authorList>
            <person name="Wiegand S."/>
            <person name="Jogler M."/>
            <person name="Boedeker C."/>
            <person name="Pinto D."/>
            <person name="Vollmers J."/>
            <person name="Rivas-Marin E."/>
            <person name="Kohn T."/>
            <person name="Peeters S.H."/>
            <person name="Heuer A."/>
            <person name="Rast P."/>
            <person name="Oberbeckmann S."/>
            <person name="Bunk B."/>
            <person name="Jeske O."/>
            <person name="Meyerdierks A."/>
            <person name="Storesund J.E."/>
            <person name="Kallscheuer N."/>
            <person name="Luecker S."/>
            <person name="Lage O.M."/>
            <person name="Pohl T."/>
            <person name="Merkel B.J."/>
            <person name="Hornburger P."/>
            <person name="Mueller R.-W."/>
            <person name="Bruemmer F."/>
            <person name="Labrenz M."/>
            <person name="Spormann A.M."/>
            <person name="Op den Camp H."/>
            <person name="Overmann J."/>
            <person name="Amann R."/>
            <person name="Jetten M.S.M."/>
            <person name="Mascher T."/>
            <person name="Medema M.H."/>
            <person name="Devos D.P."/>
            <person name="Kaster A.-K."/>
            <person name="Ovreas L."/>
            <person name="Rohde M."/>
            <person name="Galperin M.Y."/>
            <person name="Jogler C."/>
        </authorList>
    </citation>
    <scope>NUCLEOTIDE SEQUENCE [LARGE SCALE GENOMIC DNA]</scope>
    <source>
        <strain evidence="8 9">FF011L</strain>
    </source>
</reference>
<dbReference type="Gene3D" id="1.20.120.1080">
    <property type="match status" value="1"/>
</dbReference>
<evidence type="ECO:0000256" key="5">
    <source>
        <dbReference type="SAM" id="MobiDB-lite"/>
    </source>
</evidence>
<keyword evidence="2 8" id="KW-0378">Hydrolase</keyword>
<keyword evidence="4" id="KW-0067">ATP-binding</keyword>
<dbReference type="InterPro" id="IPR027417">
    <property type="entry name" value="P-loop_NTPase"/>
</dbReference>
<dbReference type="KEGG" id="rml:FF011L_24900"/>
<protein>
    <submittedName>
        <fullName evidence="8">ATP-dependent RNA helicase HrpB</fullName>
        <ecNumber evidence="8">3.6.4.13</ecNumber>
    </submittedName>
</protein>
<feature type="region of interest" description="Disordered" evidence="5">
    <location>
        <begin position="454"/>
        <end position="477"/>
    </location>
</feature>
<evidence type="ECO:0000313" key="9">
    <source>
        <dbReference type="Proteomes" id="UP000320672"/>
    </source>
</evidence>
<dbReference type="AlphaFoldDB" id="A0A517MG26"/>